<feature type="signal peptide" evidence="1">
    <location>
        <begin position="1"/>
        <end position="18"/>
    </location>
</feature>
<dbReference type="Pfam" id="PF06535">
    <property type="entry name" value="RGM_N"/>
    <property type="match status" value="1"/>
</dbReference>
<evidence type="ECO:0000313" key="4">
    <source>
        <dbReference type="Proteomes" id="UP000887567"/>
    </source>
</evidence>
<evidence type="ECO:0000256" key="1">
    <source>
        <dbReference type="SAM" id="SignalP"/>
    </source>
</evidence>
<keyword evidence="4" id="KW-1185">Reference proteome</keyword>
<dbReference type="AlphaFoldDB" id="A0A913WTZ2"/>
<dbReference type="Proteomes" id="UP000887567">
    <property type="component" value="Unplaced"/>
</dbReference>
<dbReference type="KEGG" id="epa:110233142"/>
<evidence type="ECO:0000313" key="3">
    <source>
        <dbReference type="EnsemblMetazoa" id="XP_020894067.1"/>
    </source>
</evidence>
<dbReference type="RefSeq" id="XP_020894067.1">
    <property type="nucleotide sequence ID" value="XM_021038408.1"/>
</dbReference>
<reference evidence="3" key="1">
    <citation type="submission" date="2022-11" db="UniProtKB">
        <authorList>
            <consortium name="EnsemblMetazoa"/>
        </authorList>
    </citation>
    <scope>IDENTIFICATION</scope>
</reference>
<proteinExistence type="predicted"/>
<accession>A0A913WTZ2</accession>
<sequence length="207" mass="23595">MFSTILIAVATMVTMTEAHGKYKACEYSELTKCNKVFMSGFTNSPQSTDMSDYCTAFQKYGDCLTQTKDCKGKFIDLDRFMILQHMWVDKELLVCKNHNIDGLTSVVNAHKKYRKEFEKVLKLSADKGDIFEGCAETIHKDCSRKMATDLRSDPRMCIGVSNFLDCYEKPGKKCKAKIYKDFADITKKVAKELVKMFKSKKGVMPNC</sequence>
<dbReference type="OrthoDB" id="5972687at2759"/>
<evidence type="ECO:0000259" key="2">
    <source>
        <dbReference type="Pfam" id="PF06535"/>
    </source>
</evidence>
<name>A0A913WTZ2_EXADI</name>
<feature type="chain" id="PRO_5037792373" description="Repulsive guidance molecule N-terminal domain-containing protein" evidence="1">
    <location>
        <begin position="19"/>
        <end position="207"/>
    </location>
</feature>
<keyword evidence="1" id="KW-0732">Signal</keyword>
<dbReference type="EnsemblMetazoa" id="XM_021038408.1">
    <property type="protein sequence ID" value="XP_020894067.1"/>
    <property type="gene ID" value="LOC110233142"/>
</dbReference>
<organism evidence="3 4">
    <name type="scientific">Exaiptasia diaphana</name>
    <name type="common">Tropical sea anemone</name>
    <name type="synonym">Aiptasia pulchella</name>
    <dbReference type="NCBI Taxonomy" id="2652724"/>
    <lineage>
        <taxon>Eukaryota</taxon>
        <taxon>Metazoa</taxon>
        <taxon>Cnidaria</taxon>
        <taxon>Anthozoa</taxon>
        <taxon>Hexacorallia</taxon>
        <taxon>Actiniaria</taxon>
        <taxon>Aiptasiidae</taxon>
        <taxon>Exaiptasia</taxon>
    </lineage>
</organism>
<protein>
    <recommendedName>
        <fullName evidence="2">Repulsive guidance molecule N-terminal domain-containing protein</fullName>
    </recommendedName>
</protein>
<feature type="domain" description="Repulsive guidance molecule N-terminal" evidence="2">
    <location>
        <begin position="30"/>
        <end position="77"/>
    </location>
</feature>
<dbReference type="InterPro" id="IPR010536">
    <property type="entry name" value="RGM_N"/>
</dbReference>
<dbReference type="GeneID" id="110233142"/>